<organism evidence="3 4">
    <name type="scientific">Durusdinium trenchii</name>
    <dbReference type="NCBI Taxonomy" id="1381693"/>
    <lineage>
        <taxon>Eukaryota</taxon>
        <taxon>Sar</taxon>
        <taxon>Alveolata</taxon>
        <taxon>Dinophyceae</taxon>
        <taxon>Suessiales</taxon>
        <taxon>Symbiodiniaceae</taxon>
        <taxon>Durusdinium</taxon>
    </lineage>
</organism>
<dbReference type="PANTHER" id="PTHR32198">
    <property type="entry name" value="MITOCHONDRIAL ESCAPE PROTEIN 2"/>
    <property type="match status" value="1"/>
</dbReference>
<evidence type="ECO:0000313" key="3">
    <source>
        <dbReference type="EMBL" id="CAK9052076.1"/>
    </source>
</evidence>
<comment type="caution">
    <text evidence="3">The sequence shown here is derived from an EMBL/GenBank/DDBJ whole genome shotgun (WGS) entry which is preliminary data.</text>
</comment>
<keyword evidence="2" id="KW-0812">Transmembrane</keyword>
<dbReference type="InterPro" id="IPR039627">
    <property type="entry name" value="Yme2_C"/>
</dbReference>
<feature type="region of interest" description="Disordered" evidence="1">
    <location>
        <begin position="303"/>
        <end position="326"/>
    </location>
</feature>
<evidence type="ECO:0000256" key="1">
    <source>
        <dbReference type="SAM" id="MobiDB-lite"/>
    </source>
</evidence>
<sequence length="428" mass="48380">MVPREKEGGAFVYFRAPPTFVLQAFRPAVLRRPCEVTKMRFVPTDDILLKVSEGICQYFRTHDVRAFLCPHPVRAHRVKGTPYLEDFASRYPSSQLQIRFDPTGQVKEEQLYEILRRYGQLEDLQATEQGYLASFRYTAGAVAARNCLHRALVEADGAKNADGPRFQIDYKQFMQKWIWETITSNARLIFPIFVVLMFGTTYFIWDPMRSAFVHLKIASIFSSPPPSSKASNTAAPSSVANGSAEVSTGYQGLQGFLLRFVSEARASLRPKTSARGTNIDVRRAGKEAAGWARPRAWLICLPPKKRTMGPKHGEKDQTNPNPSSNRIRDLFNDFWAERQAEIAELKDWVDQPPERVLLLTGHRGNGLHEMMKKLIGAREGGRTLEINVRDMLEAGKGGSCVGLVQTSPAKWTKWKHMEILEHNPSETL</sequence>
<keyword evidence="4" id="KW-1185">Reference proteome</keyword>
<feature type="transmembrane region" description="Helical" evidence="2">
    <location>
        <begin position="188"/>
        <end position="205"/>
    </location>
</feature>
<protein>
    <submittedName>
        <fullName evidence="3">Uncharacterized protein</fullName>
    </submittedName>
</protein>
<gene>
    <name evidence="3" type="ORF">CCMP2556_LOCUS26318</name>
</gene>
<name>A0ABP0MKT4_9DINO</name>
<proteinExistence type="predicted"/>
<keyword evidence="2" id="KW-1133">Transmembrane helix</keyword>
<dbReference type="Proteomes" id="UP001642484">
    <property type="component" value="Unassembled WGS sequence"/>
</dbReference>
<keyword evidence="2" id="KW-0472">Membrane</keyword>
<evidence type="ECO:0000313" key="4">
    <source>
        <dbReference type="Proteomes" id="UP001642484"/>
    </source>
</evidence>
<dbReference type="PANTHER" id="PTHR32198:SF2">
    <property type="entry name" value="MITOCHONDRIAL ESCAPE PROTEIN 2"/>
    <property type="match status" value="1"/>
</dbReference>
<evidence type="ECO:0000256" key="2">
    <source>
        <dbReference type="SAM" id="Phobius"/>
    </source>
</evidence>
<accession>A0ABP0MKT4</accession>
<dbReference type="EMBL" id="CAXAMN010018224">
    <property type="protein sequence ID" value="CAK9052076.1"/>
    <property type="molecule type" value="Genomic_DNA"/>
</dbReference>
<reference evidence="3 4" key="1">
    <citation type="submission" date="2024-02" db="EMBL/GenBank/DDBJ databases">
        <authorList>
            <person name="Chen Y."/>
            <person name="Shah S."/>
            <person name="Dougan E. K."/>
            <person name="Thang M."/>
            <person name="Chan C."/>
        </authorList>
    </citation>
    <scope>NUCLEOTIDE SEQUENCE [LARGE SCALE GENOMIC DNA]</scope>
</reference>